<sequence length="64" mass="7000">MAKREPTKISETVKGGKIGRDANTGRFLDVQTAKGSSKVTVRTGKVLEEASSKRKDALKRLVNR</sequence>
<proteinExistence type="predicted"/>
<reference evidence="1 2" key="1">
    <citation type="submission" date="2018-10" db="EMBL/GenBank/DDBJ databases">
        <title>Parasedimentitalea marina sp. nov., a psychrophilic bacterium isolated from deep seawater of the New Britain Trench.</title>
        <authorList>
            <person name="Cao J."/>
        </authorList>
    </citation>
    <scope>NUCLEOTIDE SEQUENCE [LARGE SCALE GENOMIC DNA]</scope>
    <source>
        <strain evidence="1 2">W43</strain>
    </source>
</reference>
<gene>
    <name evidence="1" type="ORF">EBB79_01315</name>
</gene>
<dbReference type="EMBL" id="CP033219">
    <property type="protein sequence ID" value="AZV76667.1"/>
    <property type="molecule type" value="Genomic_DNA"/>
</dbReference>
<organism evidence="1 2">
    <name type="scientific">Parasedimentitalea marina</name>
    <dbReference type="NCBI Taxonomy" id="2483033"/>
    <lineage>
        <taxon>Bacteria</taxon>
        <taxon>Pseudomonadati</taxon>
        <taxon>Pseudomonadota</taxon>
        <taxon>Alphaproteobacteria</taxon>
        <taxon>Rhodobacterales</taxon>
        <taxon>Paracoccaceae</taxon>
        <taxon>Parasedimentitalea</taxon>
    </lineage>
</organism>
<evidence type="ECO:0000313" key="1">
    <source>
        <dbReference type="EMBL" id="AZV76667.1"/>
    </source>
</evidence>
<evidence type="ECO:0000313" key="2">
    <source>
        <dbReference type="Proteomes" id="UP000283063"/>
    </source>
</evidence>
<keyword evidence="2" id="KW-1185">Reference proteome</keyword>
<accession>A0A3T0MY37</accession>
<dbReference type="Proteomes" id="UP000283063">
    <property type="component" value="Chromosome"/>
</dbReference>
<protein>
    <submittedName>
        <fullName evidence="1">Uncharacterized protein</fullName>
    </submittedName>
</protein>
<dbReference type="AlphaFoldDB" id="A0A3T0MY37"/>
<name>A0A3T0MY37_9RHOB</name>
<dbReference type="KEGG" id="sedi:EBB79_01315"/>